<dbReference type="Gene3D" id="3.40.50.720">
    <property type="entry name" value="NAD(P)-binding Rossmann-like Domain"/>
    <property type="match status" value="1"/>
</dbReference>
<organism evidence="2 3">
    <name type="scientific">Ramlibacter algicola</name>
    <dbReference type="NCBI Taxonomy" id="2795217"/>
    <lineage>
        <taxon>Bacteria</taxon>
        <taxon>Pseudomonadati</taxon>
        <taxon>Pseudomonadota</taxon>
        <taxon>Betaproteobacteria</taxon>
        <taxon>Burkholderiales</taxon>
        <taxon>Comamonadaceae</taxon>
        <taxon>Ramlibacter</taxon>
    </lineage>
</organism>
<dbReference type="PANTHER" id="PTHR42760">
    <property type="entry name" value="SHORT-CHAIN DEHYDROGENASES/REDUCTASES FAMILY MEMBER"/>
    <property type="match status" value="1"/>
</dbReference>
<keyword evidence="3" id="KW-1185">Reference proteome</keyword>
<dbReference type="InterPro" id="IPR002347">
    <property type="entry name" value="SDR_fam"/>
</dbReference>
<reference evidence="2" key="1">
    <citation type="submission" date="2020-12" db="EMBL/GenBank/DDBJ databases">
        <title>Ramlibacter sp. nov., isolated from a freshwater alga, Cryptomonas.</title>
        <authorList>
            <person name="Kim H.M."/>
            <person name="Jeon C.O."/>
        </authorList>
    </citation>
    <scope>NUCLEOTIDE SEQUENCE</scope>
    <source>
        <strain evidence="2">CrO1</strain>
    </source>
</reference>
<sequence>MQDKLQGRVAIVTGGARGIGFGIAERLARDGAHVVIADVIDDTAQAAQRLAEQGRSAQAWRLDVSQEREIGEFVRGVERQHGRIDILVNNAGISPKNNGTKFLVEETSTENWSRVIAVNLTGPFLLCRECIPVMRRQGHGRIVNITSQSARTRPEATSGHYAASKTGLMGLSRALAGEVGNGGITVNCVAPGVIETPMLSTFSDERRAHLASRIPMGAMGAPADIAAAVAFLASDDARYITGTTIDVNGGMFMT</sequence>
<dbReference type="AlphaFoldDB" id="A0A934Q0N3"/>
<dbReference type="RefSeq" id="WP_200787498.1">
    <property type="nucleotide sequence ID" value="NZ_JAEDAO010000001.1"/>
</dbReference>
<evidence type="ECO:0000313" key="3">
    <source>
        <dbReference type="Proteomes" id="UP000617041"/>
    </source>
</evidence>
<dbReference type="GO" id="GO:0016616">
    <property type="term" value="F:oxidoreductase activity, acting on the CH-OH group of donors, NAD or NADP as acceptor"/>
    <property type="evidence" value="ECO:0007669"/>
    <property type="project" value="TreeGrafter"/>
</dbReference>
<comment type="caution">
    <text evidence="2">The sequence shown here is derived from an EMBL/GenBank/DDBJ whole genome shotgun (WGS) entry which is preliminary data.</text>
</comment>
<name>A0A934Q0N3_9BURK</name>
<protein>
    <submittedName>
        <fullName evidence="2">SDR family oxidoreductase</fullName>
    </submittedName>
</protein>
<dbReference type="EMBL" id="JAEDAO010000001">
    <property type="protein sequence ID" value="MBK0392568.1"/>
    <property type="molecule type" value="Genomic_DNA"/>
</dbReference>
<dbReference type="NCBIfam" id="NF009466">
    <property type="entry name" value="PRK12826.1-2"/>
    <property type="match status" value="1"/>
</dbReference>
<dbReference type="InterPro" id="IPR036291">
    <property type="entry name" value="NAD(P)-bd_dom_sf"/>
</dbReference>
<dbReference type="FunFam" id="3.40.50.720:FF:000084">
    <property type="entry name" value="Short-chain dehydrogenase reductase"/>
    <property type="match status" value="1"/>
</dbReference>
<accession>A0A934Q0N3</accession>
<proteinExistence type="inferred from homology"/>
<dbReference type="PRINTS" id="PR00080">
    <property type="entry name" value="SDRFAMILY"/>
</dbReference>
<evidence type="ECO:0000313" key="2">
    <source>
        <dbReference type="EMBL" id="MBK0392568.1"/>
    </source>
</evidence>
<evidence type="ECO:0000256" key="1">
    <source>
        <dbReference type="ARBA" id="ARBA00006484"/>
    </source>
</evidence>
<dbReference type="PRINTS" id="PR00081">
    <property type="entry name" value="GDHRDH"/>
</dbReference>
<gene>
    <name evidence="2" type="ORF">I8E28_08185</name>
</gene>
<dbReference type="NCBIfam" id="NF005559">
    <property type="entry name" value="PRK07231.1"/>
    <property type="match status" value="1"/>
</dbReference>
<dbReference type="SUPFAM" id="SSF51735">
    <property type="entry name" value="NAD(P)-binding Rossmann-fold domains"/>
    <property type="match status" value="1"/>
</dbReference>
<dbReference type="GO" id="GO:0030497">
    <property type="term" value="P:fatty acid elongation"/>
    <property type="evidence" value="ECO:0007669"/>
    <property type="project" value="TreeGrafter"/>
</dbReference>
<dbReference type="Pfam" id="PF13561">
    <property type="entry name" value="adh_short_C2"/>
    <property type="match status" value="1"/>
</dbReference>
<dbReference type="Proteomes" id="UP000617041">
    <property type="component" value="Unassembled WGS sequence"/>
</dbReference>
<comment type="similarity">
    <text evidence="1">Belongs to the short-chain dehydrogenases/reductases (SDR) family.</text>
</comment>
<dbReference type="PANTHER" id="PTHR42760:SF40">
    <property type="entry name" value="3-OXOACYL-[ACYL-CARRIER-PROTEIN] REDUCTASE, CHLOROPLASTIC"/>
    <property type="match status" value="1"/>
</dbReference>